<dbReference type="EMBL" id="KZ678375">
    <property type="protein sequence ID" value="PSS03425.1"/>
    <property type="molecule type" value="Genomic_DNA"/>
</dbReference>
<name>A0A2T3ALZ7_9PEZI</name>
<dbReference type="InParanoid" id="A0A2T3ALZ7"/>
<proteinExistence type="predicted"/>
<reference evidence="1 2" key="1">
    <citation type="journal article" date="2018" name="Mycol. Prog.">
        <title>Coniella lustricola, a new species from submerged detritus.</title>
        <authorList>
            <person name="Raudabaugh D.B."/>
            <person name="Iturriaga T."/>
            <person name="Carver A."/>
            <person name="Mondo S."/>
            <person name="Pangilinan J."/>
            <person name="Lipzen A."/>
            <person name="He G."/>
            <person name="Amirebrahimi M."/>
            <person name="Grigoriev I.V."/>
            <person name="Miller A.N."/>
        </authorList>
    </citation>
    <scope>NUCLEOTIDE SEQUENCE [LARGE SCALE GENOMIC DNA]</scope>
    <source>
        <strain evidence="1 2">B22-T-1</strain>
    </source>
</reference>
<keyword evidence="2" id="KW-1185">Reference proteome</keyword>
<organism evidence="1 2">
    <name type="scientific">Coniella lustricola</name>
    <dbReference type="NCBI Taxonomy" id="2025994"/>
    <lineage>
        <taxon>Eukaryota</taxon>
        <taxon>Fungi</taxon>
        <taxon>Dikarya</taxon>
        <taxon>Ascomycota</taxon>
        <taxon>Pezizomycotina</taxon>
        <taxon>Sordariomycetes</taxon>
        <taxon>Sordariomycetidae</taxon>
        <taxon>Diaporthales</taxon>
        <taxon>Schizoparmaceae</taxon>
        <taxon>Coniella</taxon>
    </lineage>
</organism>
<dbReference type="Proteomes" id="UP000241462">
    <property type="component" value="Unassembled WGS sequence"/>
</dbReference>
<evidence type="ECO:0000313" key="2">
    <source>
        <dbReference type="Proteomes" id="UP000241462"/>
    </source>
</evidence>
<protein>
    <submittedName>
        <fullName evidence="1">Uncharacterized protein</fullName>
    </submittedName>
</protein>
<gene>
    <name evidence="1" type="ORF">BD289DRAFT_421230</name>
</gene>
<sequence>MSHCDIDDLRLQERISSLYRDTSQKQSKNRSIVGIKSKEAEPQINPPYLLPRIFARMRYAHSGVLVNPSHLLARNGRLGTCTAQNELKGGRRDPLLIEDFPWLFVWVRMTTYQRRQPRRGTTTIKRVSTAFYTDTSYFLTITRRRDGFHQTAKV</sequence>
<accession>A0A2T3ALZ7</accession>
<dbReference type="AlphaFoldDB" id="A0A2T3ALZ7"/>
<feature type="non-terminal residue" evidence="1">
    <location>
        <position position="154"/>
    </location>
</feature>
<evidence type="ECO:0000313" key="1">
    <source>
        <dbReference type="EMBL" id="PSS03425.1"/>
    </source>
</evidence>